<reference evidence="2 3" key="1">
    <citation type="submission" date="2019-12" db="EMBL/GenBank/DDBJ databases">
        <title>Isolation and characterization of three novel carbon monoxide-oxidizing members of Halobacteria from salione crusts and soils.</title>
        <authorList>
            <person name="Myers M.R."/>
            <person name="King G.M."/>
        </authorList>
    </citation>
    <scope>NUCLEOTIDE SEQUENCE [LARGE SCALE GENOMIC DNA]</scope>
    <source>
        <strain evidence="2 3">WSH3</strain>
    </source>
</reference>
<dbReference type="EMBL" id="WUUT01000002">
    <property type="protein sequence ID" value="MXR51130.1"/>
    <property type="molecule type" value="Genomic_DNA"/>
</dbReference>
<proteinExistence type="predicted"/>
<protein>
    <submittedName>
        <fullName evidence="2">Uncharacterized protein</fullName>
    </submittedName>
</protein>
<keyword evidence="1" id="KW-0472">Membrane</keyword>
<dbReference type="RefSeq" id="WP_159763280.1">
    <property type="nucleotide sequence ID" value="NZ_WUUT01000002.1"/>
</dbReference>
<sequence length="64" mass="6881">MDSPRFPSSIEYVALWVLAILCFGAALTGPTAFGVERSTWLLFATVFAAVTAEYSDGCESRSEA</sequence>
<evidence type="ECO:0000313" key="2">
    <source>
        <dbReference type="EMBL" id="MXR51130.1"/>
    </source>
</evidence>
<organism evidence="2 3">
    <name type="scientific">Halovenus carboxidivorans</name>
    <dbReference type="NCBI Taxonomy" id="2692199"/>
    <lineage>
        <taxon>Archaea</taxon>
        <taxon>Methanobacteriati</taxon>
        <taxon>Methanobacteriota</taxon>
        <taxon>Stenosarchaea group</taxon>
        <taxon>Halobacteria</taxon>
        <taxon>Halobacteriales</taxon>
        <taxon>Haloarculaceae</taxon>
        <taxon>Halovenus</taxon>
    </lineage>
</organism>
<name>A0A6B0T8F9_9EURY</name>
<comment type="caution">
    <text evidence="2">The sequence shown here is derived from an EMBL/GenBank/DDBJ whole genome shotgun (WGS) entry which is preliminary data.</text>
</comment>
<keyword evidence="1" id="KW-1133">Transmembrane helix</keyword>
<accession>A0A6B0T8F9</accession>
<keyword evidence="3" id="KW-1185">Reference proteome</keyword>
<keyword evidence="1" id="KW-0812">Transmembrane</keyword>
<feature type="transmembrane region" description="Helical" evidence="1">
    <location>
        <begin position="12"/>
        <end position="33"/>
    </location>
</feature>
<evidence type="ECO:0000313" key="3">
    <source>
        <dbReference type="Proteomes" id="UP000466535"/>
    </source>
</evidence>
<dbReference type="Proteomes" id="UP000466535">
    <property type="component" value="Unassembled WGS sequence"/>
</dbReference>
<gene>
    <name evidence="2" type="ORF">GRX03_05855</name>
</gene>
<evidence type="ECO:0000256" key="1">
    <source>
        <dbReference type="SAM" id="Phobius"/>
    </source>
</evidence>
<dbReference type="AlphaFoldDB" id="A0A6B0T8F9"/>